<dbReference type="InterPro" id="IPR046457">
    <property type="entry name" value="PMI_typeI_cat"/>
</dbReference>
<dbReference type="NCBIfam" id="TIGR00218">
    <property type="entry name" value="manA"/>
    <property type="match status" value="1"/>
</dbReference>
<gene>
    <name evidence="9" type="primary">manA</name>
    <name evidence="9" type="ORF">ABS311_01480</name>
</gene>
<dbReference type="InterPro" id="IPR018050">
    <property type="entry name" value="Pmannose_isomerase-type1_CS"/>
</dbReference>
<comment type="cofactor">
    <cofactor evidence="2">
        <name>Zn(2+)</name>
        <dbReference type="ChEBI" id="CHEBI:29105"/>
    </cofactor>
</comment>
<evidence type="ECO:0000256" key="3">
    <source>
        <dbReference type="ARBA" id="ARBA00010772"/>
    </source>
</evidence>
<dbReference type="InterPro" id="IPR014710">
    <property type="entry name" value="RmlC-like_jellyroll"/>
</dbReference>
<dbReference type="GO" id="GO:0004476">
    <property type="term" value="F:mannose-6-phosphate isomerase activity"/>
    <property type="evidence" value="ECO:0007669"/>
    <property type="project" value="UniProtKB-EC"/>
</dbReference>
<proteinExistence type="inferred from homology"/>
<evidence type="ECO:0000256" key="4">
    <source>
        <dbReference type="ARBA" id="ARBA00011956"/>
    </source>
</evidence>
<dbReference type="InterPro" id="IPR011051">
    <property type="entry name" value="RmlC_Cupin_sf"/>
</dbReference>
<sequence>MFSKPLRLNNQFQNYDWGTYNDIPAILGIDKPDTDLPLAELWVGAHPNAPSMVADSGQSLNELIRQQPKLILGAHAASMDNTLPYLFKILSARKALSIQVHPSKAQAQSGFKKERAAGITAQSQNCNYKDDNHKPELIYALTPFYAMAGFRTNEALAESLLTLQHPDFDKWAFRIKSGSAQDIEAFYHWLLYLDGELLTDYVGYAVQIAQQSDDNALSWLYQLYQLYGVDSGIFFPLILNLFELSPGQAIFLGAGCPHAYLKGTGIEIMANSDNVLRGGLTQKYMDRAELVKVTQYTSQANQIEVQQGRVEKNVRIFDIPCPDFQFELLMLNEENEYLTGSSEGVELYFVVEGQVAVSGEIFAQGESFLWPASLEPQTLTGTNTKVARVYTCL</sequence>
<name>A0ABV1RCQ1_9ALTE</name>
<dbReference type="InterPro" id="IPR016305">
    <property type="entry name" value="Mannose-6-P_Isomerase"/>
</dbReference>
<evidence type="ECO:0000256" key="6">
    <source>
        <dbReference type="ARBA" id="ARBA00022833"/>
    </source>
</evidence>
<dbReference type="PROSITE" id="PS00965">
    <property type="entry name" value="PMI_I_1"/>
    <property type="match status" value="1"/>
</dbReference>
<reference evidence="9 10" key="1">
    <citation type="submission" date="2024-06" db="EMBL/GenBank/DDBJ databases">
        <authorList>
            <person name="Chen R.Y."/>
        </authorList>
    </citation>
    <scope>NUCLEOTIDE SEQUENCE [LARGE SCALE GENOMIC DNA]</scope>
    <source>
        <strain evidence="9 10">D2</strain>
    </source>
</reference>
<keyword evidence="5" id="KW-0479">Metal-binding</keyword>
<comment type="catalytic activity">
    <reaction evidence="1">
        <text>D-mannose 6-phosphate = D-fructose 6-phosphate</text>
        <dbReference type="Rhea" id="RHEA:12356"/>
        <dbReference type="ChEBI" id="CHEBI:58735"/>
        <dbReference type="ChEBI" id="CHEBI:61527"/>
        <dbReference type="EC" id="5.3.1.8"/>
    </reaction>
</comment>
<evidence type="ECO:0000256" key="1">
    <source>
        <dbReference type="ARBA" id="ARBA00000757"/>
    </source>
</evidence>
<keyword evidence="6" id="KW-0862">Zinc</keyword>
<dbReference type="EMBL" id="JBELOE010000060">
    <property type="protein sequence ID" value="MER2490556.1"/>
    <property type="molecule type" value="Genomic_DNA"/>
</dbReference>
<evidence type="ECO:0000313" key="10">
    <source>
        <dbReference type="Proteomes" id="UP001467690"/>
    </source>
</evidence>
<comment type="caution">
    <text evidence="9">The sequence shown here is derived from an EMBL/GenBank/DDBJ whole genome shotgun (WGS) entry which is preliminary data.</text>
</comment>
<dbReference type="Pfam" id="PF20511">
    <property type="entry name" value="PMI_typeI_cat"/>
    <property type="match status" value="1"/>
</dbReference>
<dbReference type="EC" id="5.3.1.8" evidence="4"/>
<dbReference type="SUPFAM" id="SSF51182">
    <property type="entry name" value="RmlC-like cupins"/>
    <property type="match status" value="1"/>
</dbReference>
<dbReference type="PANTHER" id="PTHR10309">
    <property type="entry name" value="MANNOSE-6-PHOSPHATE ISOMERASE"/>
    <property type="match status" value="1"/>
</dbReference>
<evidence type="ECO:0000256" key="5">
    <source>
        <dbReference type="ARBA" id="ARBA00022723"/>
    </source>
</evidence>
<dbReference type="PRINTS" id="PR00714">
    <property type="entry name" value="MAN6PISMRASE"/>
</dbReference>
<dbReference type="PIRSF" id="PIRSF001480">
    <property type="entry name" value="Mannose-6-phosphate_isomerase"/>
    <property type="match status" value="1"/>
</dbReference>
<protein>
    <recommendedName>
        <fullName evidence="4">mannose-6-phosphate isomerase</fullName>
        <ecNumber evidence="4">5.3.1.8</ecNumber>
    </recommendedName>
</protein>
<keyword evidence="10" id="KW-1185">Reference proteome</keyword>
<evidence type="ECO:0000313" key="9">
    <source>
        <dbReference type="EMBL" id="MER2490556.1"/>
    </source>
</evidence>
<dbReference type="RefSeq" id="WP_350400335.1">
    <property type="nucleotide sequence ID" value="NZ_JBELOE010000060.1"/>
</dbReference>
<dbReference type="CDD" id="cd07011">
    <property type="entry name" value="cupin_PMI_type_I_N"/>
    <property type="match status" value="1"/>
</dbReference>
<organism evidence="9 10">
    <name type="scientific">Catenovulum sediminis</name>
    <dbReference type="NCBI Taxonomy" id="1740262"/>
    <lineage>
        <taxon>Bacteria</taxon>
        <taxon>Pseudomonadati</taxon>
        <taxon>Pseudomonadota</taxon>
        <taxon>Gammaproteobacteria</taxon>
        <taxon>Alteromonadales</taxon>
        <taxon>Alteromonadaceae</taxon>
        <taxon>Catenovulum</taxon>
    </lineage>
</organism>
<keyword evidence="7 9" id="KW-0413">Isomerase</keyword>
<dbReference type="Gene3D" id="1.10.441.10">
    <property type="entry name" value="Phosphomannose Isomerase, domain 2"/>
    <property type="match status" value="1"/>
</dbReference>
<feature type="domain" description="Phosphomannose isomerase type I catalytic" evidence="8">
    <location>
        <begin position="6"/>
        <end position="151"/>
    </location>
</feature>
<dbReference type="PANTHER" id="PTHR10309:SF0">
    <property type="entry name" value="MANNOSE-6-PHOSPHATE ISOMERASE"/>
    <property type="match status" value="1"/>
</dbReference>
<comment type="similarity">
    <text evidence="3">Belongs to the mannose-6-phosphate isomerase type 1 family.</text>
</comment>
<dbReference type="Gene3D" id="2.60.120.10">
    <property type="entry name" value="Jelly Rolls"/>
    <property type="match status" value="2"/>
</dbReference>
<evidence type="ECO:0000256" key="2">
    <source>
        <dbReference type="ARBA" id="ARBA00001947"/>
    </source>
</evidence>
<evidence type="ECO:0000256" key="7">
    <source>
        <dbReference type="ARBA" id="ARBA00023235"/>
    </source>
</evidence>
<dbReference type="Proteomes" id="UP001467690">
    <property type="component" value="Unassembled WGS sequence"/>
</dbReference>
<dbReference type="InterPro" id="IPR001250">
    <property type="entry name" value="Man6P_Isoase-1"/>
</dbReference>
<accession>A0ABV1RCQ1</accession>
<evidence type="ECO:0000259" key="8">
    <source>
        <dbReference type="Pfam" id="PF20511"/>
    </source>
</evidence>